<dbReference type="SUPFAM" id="SSF69318">
    <property type="entry name" value="Integrin alpha N-terminal domain"/>
    <property type="match status" value="1"/>
</dbReference>
<reference evidence="3 4" key="1">
    <citation type="journal article" date="2016" name="Proc. Natl. Acad. Sci. U.S.A.">
        <title>Comparative genomics of biotechnologically important yeasts.</title>
        <authorList>
            <person name="Riley R."/>
            <person name="Haridas S."/>
            <person name="Wolfe K.H."/>
            <person name="Lopes M.R."/>
            <person name="Hittinger C.T."/>
            <person name="Goeker M."/>
            <person name="Salamov A.A."/>
            <person name="Wisecaver J.H."/>
            <person name="Long T.M."/>
            <person name="Calvey C.H."/>
            <person name="Aerts A.L."/>
            <person name="Barry K.W."/>
            <person name="Choi C."/>
            <person name="Clum A."/>
            <person name="Coughlan A.Y."/>
            <person name="Deshpande S."/>
            <person name="Douglass A.P."/>
            <person name="Hanson S.J."/>
            <person name="Klenk H.-P."/>
            <person name="LaButti K.M."/>
            <person name="Lapidus A."/>
            <person name="Lindquist E.A."/>
            <person name="Lipzen A.M."/>
            <person name="Meier-Kolthoff J.P."/>
            <person name="Ohm R.A."/>
            <person name="Otillar R.P."/>
            <person name="Pangilinan J.L."/>
            <person name="Peng Y."/>
            <person name="Rokas A."/>
            <person name="Rosa C.A."/>
            <person name="Scheuner C."/>
            <person name="Sibirny A.A."/>
            <person name="Slot J.C."/>
            <person name="Stielow J.B."/>
            <person name="Sun H."/>
            <person name="Kurtzman C.P."/>
            <person name="Blackwell M."/>
            <person name="Grigoriev I.V."/>
            <person name="Jeffries T.W."/>
        </authorList>
    </citation>
    <scope>NUCLEOTIDE SEQUENCE [LARGE SCALE GENOMIC DNA]</scope>
    <source>
        <strain evidence="4">ATCC 58044 / CBS 1984 / NCYC 433 / NRRL Y-366-8</strain>
    </source>
</reference>
<evidence type="ECO:0000259" key="2">
    <source>
        <dbReference type="Pfam" id="PF00882"/>
    </source>
</evidence>
<dbReference type="GeneID" id="30200298"/>
<dbReference type="GO" id="GO:0004621">
    <property type="term" value="F:glycosylphosphatidylinositol phospholipase D activity"/>
    <property type="evidence" value="ECO:0007669"/>
    <property type="project" value="TreeGrafter"/>
</dbReference>
<proteinExistence type="predicted"/>
<evidence type="ECO:0000256" key="1">
    <source>
        <dbReference type="SAM" id="SignalP"/>
    </source>
</evidence>
<dbReference type="InterPro" id="IPR029002">
    <property type="entry name" value="PLPC/GPLD1"/>
</dbReference>
<dbReference type="OrthoDB" id="5317514at2759"/>
<dbReference type="Proteomes" id="UP000094112">
    <property type="component" value="Unassembled WGS sequence"/>
</dbReference>
<gene>
    <name evidence="3" type="ORF">WICANDRAFT_60746</name>
</gene>
<dbReference type="PANTHER" id="PTHR23221:SF7">
    <property type="entry name" value="PHOSPHATIDYLINOSITOL-GLYCAN-SPECIFIC PHOSPHOLIPASE D"/>
    <property type="match status" value="1"/>
</dbReference>
<dbReference type="InterPro" id="IPR028994">
    <property type="entry name" value="Integrin_alpha_N"/>
</dbReference>
<dbReference type="RefSeq" id="XP_019041896.1">
    <property type="nucleotide sequence ID" value="XM_019183052.1"/>
</dbReference>
<dbReference type="Gene3D" id="2.130.10.130">
    <property type="entry name" value="Integrin alpha, N-terminal"/>
    <property type="match status" value="2"/>
</dbReference>
<dbReference type="STRING" id="683960.A0A1E3PBA3"/>
<dbReference type="PANTHER" id="PTHR23221">
    <property type="entry name" value="GLYCOSYLPHOSPHATIDYLINOSITOL PHOSPHOLIPASE D"/>
    <property type="match status" value="1"/>
</dbReference>
<dbReference type="AlphaFoldDB" id="A0A1E3PBA3"/>
<dbReference type="EMBL" id="KV454208">
    <property type="protein sequence ID" value="ODQ62689.1"/>
    <property type="molecule type" value="Genomic_DNA"/>
</dbReference>
<feature type="chain" id="PRO_5009133766" description="Phospholipase C/D domain-containing protein" evidence="1">
    <location>
        <begin position="24"/>
        <end position="712"/>
    </location>
</feature>
<name>A0A1E3PBA3_WICAA</name>
<evidence type="ECO:0000313" key="3">
    <source>
        <dbReference type="EMBL" id="ODQ62689.1"/>
    </source>
</evidence>
<evidence type="ECO:0000313" key="4">
    <source>
        <dbReference type="Proteomes" id="UP000094112"/>
    </source>
</evidence>
<feature type="domain" description="Phospholipase C/D" evidence="2">
    <location>
        <begin position="28"/>
        <end position="164"/>
    </location>
</feature>
<accession>A0A1E3PBA3</accession>
<sequence>MKFPVKYLRALIALICFPTQVLSAGAAVHLSLASRVFQFLPDDIKDFPEYVLAGAFFPDAFYNCGNNPNASEYAHWPPFLAHGVEYYNDQYSDNSNSDQRKLKAFLYGIFTHQVTDSSWHSIRLEQGLLKMLAVMDFDQDINDAHSFLDTGGDFLHLLKLHDYSLLNTQWKYPMNDVLNIFERVGIPMSATMVKYCVSSGQAALLAEKTVLNRVGPVYAQSSPLLDDILENYYLGGLQEISSSIVKCLPNLGLWFKYGASTDPWSLCGAIISPSATSMNEIQVRDGTYLTPFTPLSNFGSSISIGNFINNELALAVGAPNEDQVGSVYVIPLSEIEANKMGTTMVLHGSSRVDFHLPKRFGSAVTSYKLLGQDFIIVTEPGTSNIYLYSGNIKLVTISDFTARSDYGSNGRKQEAISIEIFDFDGDSIPDIVVGSPLSDDSRVPQRGTIQILSGKLLSLILMNSRFGHEIDIHSIQFQEIHLPKLYQLKEGYEQFGAQTSVNKDYIFTSSNGLGIVFALSRSSGEVKHTIFKDKIDGLPIARQTSKESHRFGSNYIMNVEIEGVELLIVSAHRYTEGSCIGCGAVFVYTLVNSDIKFLTKLTLDISRKHMLSKFGFAALVSNGKLYISAPGYLTSGAIFRISLSEILHSHKEHVIVRSIAFQNQADEYTGFGEALAVSTDQGKLIVGSPNYGFQPPVHDNNKLTGNVIIYNI</sequence>
<keyword evidence="1" id="KW-0732">Signal</keyword>
<dbReference type="InterPro" id="IPR013519">
    <property type="entry name" value="Int_alpha_beta-p"/>
</dbReference>
<organism evidence="3 4">
    <name type="scientific">Wickerhamomyces anomalus (strain ATCC 58044 / CBS 1984 / NCYC 433 / NRRL Y-366-8)</name>
    <name type="common">Yeast</name>
    <name type="synonym">Hansenula anomala</name>
    <dbReference type="NCBI Taxonomy" id="683960"/>
    <lineage>
        <taxon>Eukaryota</taxon>
        <taxon>Fungi</taxon>
        <taxon>Dikarya</taxon>
        <taxon>Ascomycota</taxon>
        <taxon>Saccharomycotina</taxon>
        <taxon>Saccharomycetes</taxon>
        <taxon>Phaffomycetales</taxon>
        <taxon>Wickerhamomycetaceae</taxon>
        <taxon>Wickerhamomyces</taxon>
    </lineage>
</organism>
<feature type="signal peptide" evidence="1">
    <location>
        <begin position="1"/>
        <end position="23"/>
    </location>
</feature>
<dbReference type="Pfam" id="PF00882">
    <property type="entry name" value="Zn_dep_PLPC"/>
    <property type="match status" value="1"/>
</dbReference>
<dbReference type="SMART" id="SM00191">
    <property type="entry name" value="Int_alpha"/>
    <property type="match status" value="2"/>
</dbReference>
<protein>
    <recommendedName>
        <fullName evidence="2">Phospholipase C/D domain-containing protein</fullName>
    </recommendedName>
</protein>
<keyword evidence="4" id="KW-1185">Reference proteome</keyword>
<dbReference type="GO" id="GO:0031012">
    <property type="term" value="C:extracellular matrix"/>
    <property type="evidence" value="ECO:0007669"/>
    <property type="project" value="TreeGrafter"/>
</dbReference>